<evidence type="ECO:0000313" key="4">
    <source>
        <dbReference type="Proteomes" id="UP001169063"/>
    </source>
</evidence>
<dbReference type="RefSeq" id="WP_302110877.1">
    <property type="nucleotide sequence ID" value="NZ_JAUKTR010000006.1"/>
</dbReference>
<accession>A0ABT8SPV3</accession>
<protein>
    <submittedName>
        <fullName evidence="3">Cell wall hydrolase</fullName>
    </submittedName>
</protein>
<reference evidence="3" key="1">
    <citation type="submission" date="2023-07" db="EMBL/GenBank/DDBJ databases">
        <title>Brevundimonas soil sp. nov., isolated from the soil of chemical plant.</title>
        <authorList>
            <person name="Wu N."/>
        </authorList>
    </citation>
    <scope>NUCLEOTIDE SEQUENCE</scope>
    <source>
        <strain evidence="3">XZ-24</strain>
    </source>
</reference>
<feature type="domain" description="Cell wall hydrolase SleB" evidence="2">
    <location>
        <begin position="120"/>
        <end position="228"/>
    </location>
</feature>
<name>A0ABT8SPV3_9CAUL</name>
<keyword evidence="4" id="KW-1185">Reference proteome</keyword>
<gene>
    <name evidence="3" type="ORF">Q0812_13510</name>
</gene>
<feature type="region of interest" description="Disordered" evidence="1">
    <location>
        <begin position="318"/>
        <end position="345"/>
    </location>
</feature>
<comment type="caution">
    <text evidence="3">The sequence shown here is derived from an EMBL/GenBank/DDBJ whole genome shotgun (WGS) entry which is preliminary data.</text>
</comment>
<keyword evidence="3" id="KW-0378">Hydrolase</keyword>
<evidence type="ECO:0000313" key="3">
    <source>
        <dbReference type="EMBL" id="MDO1560446.1"/>
    </source>
</evidence>
<dbReference type="Proteomes" id="UP001169063">
    <property type="component" value="Unassembled WGS sequence"/>
</dbReference>
<dbReference type="EMBL" id="JAUKTR010000006">
    <property type="protein sequence ID" value="MDO1560446.1"/>
    <property type="molecule type" value="Genomic_DNA"/>
</dbReference>
<proteinExistence type="predicted"/>
<evidence type="ECO:0000256" key="1">
    <source>
        <dbReference type="SAM" id="MobiDB-lite"/>
    </source>
</evidence>
<organism evidence="3 4">
    <name type="scientific">Peiella sedimenti</name>
    <dbReference type="NCBI Taxonomy" id="3061083"/>
    <lineage>
        <taxon>Bacteria</taxon>
        <taxon>Pseudomonadati</taxon>
        <taxon>Pseudomonadota</taxon>
        <taxon>Alphaproteobacteria</taxon>
        <taxon>Caulobacterales</taxon>
        <taxon>Caulobacteraceae</taxon>
        <taxon>Peiella</taxon>
    </lineage>
</organism>
<sequence length="345" mass="36801">MLSASAVGGEGVTLAPSRDLAAEMVAMPSGVAAALRRASGLTPIDVFTPGWTSISLAGRPSLLDSTVDGARALRLNDAIPALSHMVRPATPFRFAPRSEADRRRALRCLTQAVYYEAALEDEAGRLAVAQVVLNRVRDQNYPNSICGVVYQGAERITGCQFSFTCDGALSRPPVDWAWRRAEETARQALAGRVAAQVGTATHYHADYVYAWWSPALVKLAQIGAHIFYRWPGAAGETAAFSKPYAGAEPVIDEARFARPRVMEAVEAAQALESAGAAEEVRTVQINGQTRTVGVVSLGGRRLPTRDEVAEINARLSALEKAAPPPPGVTELEVEEVNRPAPSGSD</sequence>
<dbReference type="GO" id="GO:0016787">
    <property type="term" value="F:hydrolase activity"/>
    <property type="evidence" value="ECO:0007669"/>
    <property type="project" value="UniProtKB-KW"/>
</dbReference>
<dbReference type="InterPro" id="IPR011105">
    <property type="entry name" value="Cell_wall_hydrolase_SleB"/>
</dbReference>
<evidence type="ECO:0000259" key="2">
    <source>
        <dbReference type="Pfam" id="PF07486"/>
    </source>
</evidence>
<dbReference type="Pfam" id="PF07486">
    <property type="entry name" value="Hydrolase_2"/>
    <property type="match status" value="1"/>
</dbReference>
<dbReference type="Gene3D" id="1.10.10.2520">
    <property type="entry name" value="Cell wall hydrolase SleB, domain 1"/>
    <property type="match status" value="1"/>
</dbReference>
<dbReference type="InterPro" id="IPR042047">
    <property type="entry name" value="SleB_dom1"/>
</dbReference>